<dbReference type="KEGG" id="cep:Cri9333_0834"/>
<dbReference type="PANTHER" id="PTHR10057:SF0">
    <property type="entry name" value="TRANSLOCATOR PROTEIN"/>
    <property type="match status" value="1"/>
</dbReference>
<dbReference type="AlphaFoldDB" id="K9VUW7"/>
<evidence type="ECO:0000256" key="6">
    <source>
        <dbReference type="SAM" id="Phobius"/>
    </source>
</evidence>
<keyword evidence="4 6" id="KW-1133">Transmembrane helix</keyword>
<dbReference type="PATRIC" id="fig|1173022.3.peg.905"/>
<dbReference type="Gene3D" id="1.20.1260.100">
    <property type="entry name" value="TspO/MBR protein"/>
    <property type="match status" value="1"/>
</dbReference>
<dbReference type="Proteomes" id="UP000010472">
    <property type="component" value="Chromosome"/>
</dbReference>
<keyword evidence="8" id="KW-1185">Reference proteome</keyword>
<dbReference type="eggNOG" id="COG3476">
    <property type="taxonomic scope" value="Bacteria"/>
</dbReference>
<evidence type="ECO:0000313" key="7">
    <source>
        <dbReference type="EMBL" id="AFZ11751.1"/>
    </source>
</evidence>
<evidence type="ECO:0000256" key="1">
    <source>
        <dbReference type="ARBA" id="ARBA00004141"/>
    </source>
</evidence>
<sequence>MKSKWKITATSAAIFFGGSFRTSLGDPWFQNLARPNWLTFEFLIPFIWIFIWVCVTISAILVWEKSSRENKPWLLMILYAVLGILTAIYSPVVVALKSLMGGLVVGAMATLLVYILAILVRPILPKASLLLIPYMLWGPIGTYLTWVLIKLNPQSLQ</sequence>
<dbReference type="EMBL" id="CP003620">
    <property type="protein sequence ID" value="AFZ11751.1"/>
    <property type="molecule type" value="Genomic_DNA"/>
</dbReference>
<comment type="similarity">
    <text evidence="2">Belongs to the TspO/BZRP family.</text>
</comment>
<dbReference type="RefSeq" id="WP_015201873.1">
    <property type="nucleotide sequence ID" value="NC_019753.1"/>
</dbReference>
<dbReference type="PANTHER" id="PTHR10057">
    <property type="entry name" value="PERIPHERAL-TYPE BENZODIAZEPINE RECEPTOR"/>
    <property type="match status" value="1"/>
</dbReference>
<feature type="transmembrane region" description="Helical" evidence="6">
    <location>
        <begin position="127"/>
        <end position="149"/>
    </location>
</feature>
<dbReference type="InterPro" id="IPR038330">
    <property type="entry name" value="TspO/MBR-related_sf"/>
</dbReference>
<evidence type="ECO:0000256" key="3">
    <source>
        <dbReference type="ARBA" id="ARBA00022692"/>
    </source>
</evidence>
<evidence type="ECO:0000313" key="8">
    <source>
        <dbReference type="Proteomes" id="UP000010472"/>
    </source>
</evidence>
<organism evidence="7 8">
    <name type="scientific">Crinalium epipsammum PCC 9333</name>
    <dbReference type="NCBI Taxonomy" id="1173022"/>
    <lineage>
        <taxon>Bacteria</taxon>
        <taxon>Bacillati</taxon>
        <taxon>Cyanobacteriota</taxon>
        <taxon>Cyanophyceae</taxon>
        <taxon>Gomontiellales</taxon>
        <taxon>Gomontiellaceae</taxon>
        <taxon>Crinalium</taxon>
    </lineage>
</organism>
<evidence type="ECO:0000256" key="5">
    <source>
        <dbReference type="ARBA" id="ARBA00023136"/>
    </source>
</evidence>
<keyword evidence="3 6" id="KW-0812">Transmembrane</keyword>
<dbReference type="GO" id="GO:0033013">
    <property type="term" value="P:tetrapyrrole metabolic process"/>
    <property type="evidence" value="ECO:0007669"/>
    <property type="project" value="UniProtKB-ARBA"/>
</dbReference>
<feature type="transmembrane region" description="Helical" evidence="6">
    <location>
        <begin position="37"/>
        <end position="61"/>
    </location>
</feature>
<name>K9VUW7_9CYAN</name>
<dbReference type="OrthoDB" id="529996at2"/>
<gene>
    <name evidence="7" type="ORF">Cri9333_0834</name>
</gene>
<feature type="transmembrane region" description="Helical" evidence="6">
    <location>
        <begin position="73"/>
        <end position="93"/>
    </location>
</feature>
<protein>
    <submittedName>
        <fullName evidence="7">TspO and MBR related protein</fullName>
    </submittedName>
</protein>
<evidence type="ECO:0000256" key="2">
    <source>
        <dbReference type="ARBA" id="ARBA00007524"/>
    </source>
</evidence>
<evidence type="ECO:0000256" key="4">
    <source>
        <dbReference type="ARBA" id="ARBA00022989"/>
    </source>
</evidence>
<dbReference type="HOGENOM" id="CLU_117162_0_0_3"/>
<keyword evidence="5 6" id="KW-0472">Membrane</keyword>
<dbReference type="CDD" id="cd15904">
    <property type="entry name" value="TSPO_MBR"/>
    <property type="match status" value="1"/>
</dbReference>
<feature type="transmembrane region" description="Helical" evidence="6">
    <location>
        <begin position="99"/>
        <end position="120"/>
    </location>
</feature>
<dbReference type="InterPro" id="IPR004307">
    <property type="entry name" value="TspO_MBR"/>
</dbReference>
<dbReference type="STRING" id="1173022.Cri9333_0834"/>
<reference evidence="7 8" key="1">
    <citation type="submission" date="2012-06" db="EMBL/GenBank/DDBJ databases">
        <title>Finished chromosome of genome of Crinalium epipsammum PCC 9333.</title>
        <authorList>
            <consortium name="US DOE Joint Genome Institute"/>
            <person name="Gugger M."/>
            <person name="Coursin T."/>
            <person name="Rippka R."/>
            <person name="Tandeau De Marsac N."/>
            <person name="Huntemann M."/>
            <person name="Wei C.-L."/>
            <person name="Han J."/>
            <person name="Detter J.C."/>
            <person name="Han C."/>
            <person name="Tapia R."/>
            <person name="Davenport K."/>
            <person name="Daligault H."/>
            <person name="Erkkila T."/>
            <person name="Gu W."/>
            <person name="Munk A.C.C."/>
            <person name="Teshima H."/>
            <person name="Xu Y."/>
            <person name="Chain P."/>
            <person name="Chen A."/>
            <person name="Krypides N."/>
            <person name="Mavromatis K."/>
            <person name="Markowitz V."/>
            <person name="Szeto E."/>
            <person name="Ivanova N."/>
            <person name="Mikhailova N."/>
            <person name="Ovchinnikova G."/>
            <person name="Pagani I."/>
            <person name="Pati A."/>
            <person name="Goodwin L."/>
            <person name="Peters L."/>
            <person name="Pitluck S."/>
            <person name="Woyke T."/>
            <person name="Kerfeld C."/>
        </authorList>
    </citation>
    <scope>NUCLEOTIDE SEQUENCE [LARGE SCALE GENOMIC DNA]</scope>
    <source>
        <strain evidence="7 8">PCC 9333</strain>
    </source>
</reference>
<dbReference type="PIRSF" id="PIRSF005859">
    <property type="entry name" value="PBR"/>
    <property type="match status" value="1"/>
</dbReference>
<dbReference type="Pfam" id="PF03073">
    <property type="entry name" value="TspO_MBR"/>
    <property type="match status" value="1"/>
</dbReference>
<comment type="subcellular location">
    <subcellularLocation>
        <location evidence="1">Membrane</location>
        <topology evidence="1">Multi-pass membrane protein</topology>
    </subcellularLocation>
</comment>
<proteinExistence type="inferred from homology"/>
<accession>K9VUW7</accession>
<dbReference type="GO" id="GO:0016020">
    <property type="term" value="C:membrane"/>
    <property type="evidence" value="ECO:0007669"/>
    <property type="project" value="UniProtKB-SubCell"/>
</dbReference>